<keyword evidence="1" id="KW-0472">Membrane</keyword>
<organism evidence="2 3">
    <name type="scientific">Streptomyces nigra</name>
    <dbReference type="NCBI Taxonomy" id="1827580"/>
    <lineage>
        <taxon>Bacteria</taxon>
        <taxon>Bacillati</taxon>
        <taxon>Actinomycetota</taxon>
        <taxon>Actinomycetes</taxon>
        <taxon>Kitasatosporales</taxon>
        <taxon>Streptomycetaceae</taxon>
        <taxon>Streptomyces</taxon>
    </lineage>
</organism>
<evidence type="ECO:0000256" key="1">
    <source>
        <dbReference type="SAM" id="Phobius"/>
    </source>
</evidence>
<keyword evidence="1" id="KW-0812">Transmembrane</keyword>
<evidence type="ECO:0000313" key="3">
    <source>
        <dbReference type="Proteomes" id="UP001622690"/>
    </source>
</evidence>
<protein>
    <submittedName>
        <fullName evidence="2">Uncharacterized protein</fullName>
    </submittedName>
</protein>
<proteinExistence type="predicted"/>
<feature type="transmembrane region" description="Helical" evidence="1">
    <location>
        <begin position="59"/>
        <end position="88"/>
    </location>
</feature>
<keyword evidence="1" id="KW-1133">Transmembrane helix</keyword>
<dbReference type="EMBL" id="CP108125">
    <property type="protein sequence ID" value="WTO85938.1"/>
    <property type="molecule type" value="Genomic_DNA"/>
</dbReference>
<accession>A0ABZ1J196</accession>
<feature type="transmembrane region" description="Helical" evidence="1">
    <location>
        <begin position="27"/>
        <end position="47"/>
    </location>
</feature>
<keyword evidence="3" id="KW-1185">Reference proteome</keyword>
<sequence>MPEETRRADVQGAVDAAVLRRTVTARAWWAGIRSGGIFAVMAFGAPALTGVVRDSAWPWLVYVVAPFTGVGIIGLIGMFKSVPVAVLLTRACRRTLARYPVDGFWPVIEKVDGAEGDKRRSKALTFRLRTAEGEESPVMRMHPVPRRAVWRGPWPEGMDSGVYVVGDLAFGAVGYVPASGGFFFMQPDDWDACAQERRVAGGDRVGRARGAGVDRRII</sequence>
<gene>
    <name evidence="2" type="ORF">OHU27_27305</name>
</gene>
<dbReference type="RefSeq" id="WP_406259459.1">
    <property type="nucleotide sequence ID" value="NZ_CP108125.1"/>
</dbReference>
<reference evidence="2 3" key="1">
    <citation type="submission" date="2022-10" db="EMBL/GenBank/DDBJ databases">
        <title>The complete genomes of actinobacterial strains from the NBC collection.</title>
        <authorList>
            <person name="Joergensen T.S."/>
            <person name="Alvarez Arevalo M."/>
            <person name="Sterndorff E.B."/>
            <person name="Faurdal D."/>
            <person name="Vuksanovic O."/>
            <person name="Mourched A.-S."/>
            <person name="Charusanti P."/>
            <person name="Shaw S."/>
            <person name="Blin K."/>
            <person name="Weber T."/>
        </authorList>
    </citation>
    <scope>NUCLEOTIDE SEQUENCE [LARGE SCALE GENOMIC DNA]</scope>
    <source>
        <strain evidence="2 3">NBC_00206</strain>
    </source>
</reference>
<name>A0ABZ1J196_9ACTN</name>
<evidence type="ECO:0000313" key="2">
    <source>
        <dbReference type="EMBL" id="WTO85938.1"/>
    </source>
</evidence>
<dbReference type="Proteomes" id="UP001622690">
    <property type="component" value="Chromosome"/>
</dbReference>